<feature type="signal peptide" evidence="5">
    <location>
        <begin position="1"/>
        <end position="16"/>
    </location>
</feature>
<feature type="compositionally biased region" description="Gly residues" evidence="4">
    <location>
        <begin position="195"/>
        <end position="207"/>
    </location>
</feature>
<feature type="chain" id="PRO_5046766379" evidence="5">
    <location>
        <begin position="17"/>
        <end position="297"/>
    </location>
</feature>
<dbReference type="Gene3D" id="3.30.70.330">
    <property type="match status" value="1"/>
</dbReference>
<keyword evidence="2" id="KW-0694">RNA-binding</keyword>
<dbReference type="InterPro" id="IPR012677">
    <property type="entry name" value="Nucleotide-bd_a/b_plait_sf"/>
</dbReference>
<comment type="caution">
    <text evidence="7">The sequence shown here is derived from an EMBL/GenBank/DDBJ whole genome shotgun (WGS) entry which is preliminary data.</text>
</comment>
<gene>
    <name evidence="7" type="ORF">SCF082_LOCUS10999</name>
</gene>
<proteinExistence type="predicted"/>
<evidence type="ECO:0000256" key="4">
    <source>
        <dbReference type="SAM" id="MobiDB-lite"/>
    </source>
</evidence>
<dbReference type="InterPro" id="IPR000504">
    <property type="entry name" value="RRM_dom"/>
</dbReference>
<evidence type="ECO:0000256" key="1">
    <source>
        <dbReference type="ARBA" id="ARBA00022664"/>
    </source>
</evidence>
<keyword evidence="5" id="KW-0732">Signal</keyword>
<evidence type="ECO:0000313" key="8">
    <source>
        <dbReference type="Proteomes" id="UP001642464"/>
    </source>
</evidence>
<organism evidence="7 8">
    <name type="scientific">Durusdinium trenchii</name>
    <dbReference type="NCBI Taxonomy" id="1381693"/>
    <lineage>
        <taxon>Eukaryota</taxon>
        <taxon>Sar</taxon>
        <taxon>Alveolata</taxon>
        <taxon>Dinophyceae</taxon>
        <taxon>Suessiales</taxon>
        <taxon>Symbiodiniaceae</taxon>
        <taxon>Durusdinium</taxon>
    </lineage>
</organism>
<dbReference type="SUPFAM" id="SSF54928">
    <property type="entry name" value="RNA-binding domain, RBD"/>
    <property type="match status" value="1"/>
</dbReference>
<dbReference type="EMBL" id="CAXAMM010006480">
    <property type="protein sequence ID" value="CAK9011200.1"/>
    <property type="molecule type" value="Genomic_DNA"/>
</dbReference>
<dbReference type="Pfam" id="PF00076">
    <property type="entry name" value="RRM_1"/>
    <property type="match status" value="1"/>
</dbReference>
<reference evidence="7 8" key="1">
    <citation type="submission" date="2024-02" db="EMBL/GenBank/DDBJ databases">
        <authorList>
            <person name="Chen Y."/>
            <person name="Shah S."/>
            <person name="Dougan E. K."/>
            <person name="Thang M."/>
            <person name="Chan C."/>
        </authorList>
    </citation>
    <scope>NUCLEOTIDE SEQUENCE [LARGE SCALE GENOMIC DNA]</scope>
</reference>
<dbReference type="CDD" id="cd12232">
    <property type="entry name" value="RRM3_U2AF65"/>
    <property type="match status" value="1"/>
</dbReference>
<keyword evidence="3" id="KW-0508">mRNA splicing</keyword>
<evidence type="ECO:0000256" key="3">
    <source>
        <dbReference type="ARBA" id="ARBA00023187"/>
    </source>
</evidence>
<dbReference type="PANTHER" id="PTHR23139">
    <property type="entry name" value="RNA-BINDING PROTEIN"/>
    <property type="match status" value="1"/>
</dbReference>
<dbReference type="GO" id="GO:1990904">
    <property type="term" value="C:ribonucleoprotein complex"/>
    <property type="evidence" value="ECO:0007669"/>
    <property type="project" value="UniProtKB-KW"/>
</dbReference>
<dbReference type="Proteomes" id="UP001642464">
    <property type="component" value="Unassembled WGS sequence"/>
</dbReference>
<sequence>MVPFAPLALLAICAEALPALPSWNHAHNATENATGLNATNLTQISAANGLRLNGVELLGCQLKVGVAFFEYQDMMTQQQARVALEGLELGNNKLKVLKPDQVIELGLVDREQKLGARVVPSKVVYLKNIVTLEDLADETGYVEICTDIRLEGEKFGAVVSIEAPAPAAPAALPAPTLPDLSMALVPIGGQLAKPGGAGDGPGGGGPSGPVDPTTPGFGYAFIEFANIEGSSKAKKALNGRRFGANLVEAEFFSEDKYYAKDFLRPTPNIDEPKREPGMELALIGGGDALDEAPVMVE</sequence>
<dbReference type="InterPro" id="IPR035979">
    <property type="entry name" value="RBD_domain_sf"/>
</dbReference>
<name>A0ABP0J9Y5_9DINO</name>
<keyword evidence="8" id="KW-1185">Reference proteome</keyword>
<evidence type="ECO:0000313" key="7">
    <source>
        <dbReference type="EMBL" id="CAK9011200.1"/>
    </source>
</evidence>
<evidence type="ECO:0000256" key="2">
    <source>
        <dbReference type="ARBA" id="ARBA00022884"/>
    </source>
</evidence>
<feature type="domain" description="RRM" evidence="6">
    <location>
        <begin position="211"/>
        <end position="245"/>
    </location>
</feature>
<keyword evidence="7" id="KW-0687">Ribonucleoprotein</keyword>
<evidence type="ECO:0000256" key="5">
    <source>
        <dbReference type="SAM" id="SignalP"/>
    </source>
</evidence>
<keyword evidence="1" id="KW-0507">mRNA processing</keyword>
<evidence type="ECO:0000259" key="6">
    <source>
        <dbReference type="Pfam" id="PF00076"/>
    </source>
</evidence>
<protein>
    <submittedName>
        <fullName evidence="7">Splicing factor U2af large subunit B (U2 auxiliary factor 65 kDa subunit B) (U2 small nuclear ribonucleoprotein auxiliary factor large subunit B) (U2 snRNP auxiliary factor large subunit B)</fullName>
    </submittedName>
</protein>
<accession>A0ABP0J9Y5</accession>
<feature type="region of interest" description="Disordered" evidence="4">
    <location>
        <begin position="191"/>
        <end position="212"/>
    </location>
</feature>